<dbReference type="SUPFAM" id="SSF56214">
    <property type="entry name" value="4'-phosphopantetheinyl transferase"/>
    <property type="match status" value="2"/>
</dbReference>
<feature type="domain" description="4'-phosphopantetheinyl transferase" evidence="4">
    <location>
        <begin position="160"/>
        <end position="229"/>
    </location>
</feature>
<dbReference type="GO" id="GO:0005829">
    <property type="term" value="C:cytosol"/>
    <property type="evidence" value="ECO:0007669"/>
    <property type="project" value="TreeGrafter"/>
</dbReference>
<dbReference type="RefSeq" id="WP_276729910.1">
    <property type="nucleotide sequence ID" value="NZ_JAFKMR010000016.1"/>
</dbReference>
<dbReference type="InterPro" id="IPR037143">
    <property type="entry name" value="4-PPantetheinyl_Trfase_dom_sf"/>
</dbReference>
<comment type="similarity">
    <text evidence="1">Belongs to the P-Pant transferase superfamily. Gsp/Sfp/HetI/AcpT family.</text>
</comment>
<reference evidence="6" key="1">
    <citation type="submission" date="2021-02" db="EMBL/GenBank/DDBJ databases">
        <title>Thiocyanate and organic carbon inputs drive convergent selection for specific autotrophic Afipia and Thiobacillus strains within complex microbiomes.</title>
        <authorList>
            <person name="Huddy R.J."/>
            <person name="Sachdeva R."/>
            <person name="Kadzinga F."/>
            <person name="Kantor R.S."/>
            <person name="Harrison S.T.L."/>
            <person name="Banfield J.F."/>
        </authorList>
    </citation>
    <scope>NUCLEOTIDE SEQUENCE</scope>
    <source>
        <strain evidence="6">SCN18_13_7_16_R3_B_64_19</strain>
    </source>
</reference>
<evidence type="ECO:0000256" key="3">
    <source>
        <dbReference type="SAM" id="MobiDB-lite"/>
    </source>
</evidence>
<evidence type="ECO:0000256" key="1">
    <source>
        <dbReference type="ARBA" id="ARBA00010990"/>
    </source>
</evidence>
<dbReference type="InterPro" id="IPR050559">
    <property type="entry name" value="P-Pant_transferase_sf"/>
</dbReference>
<gene>
    <name evidence="6" type="ORF">J0I24_08320</name>
</gene>
<feature type="region of interest" description="Disordered" evidence="3">
    <location>
        <begin position="1"/>
        <end position="28"/>
    </location>
</feature>
<dbReference type="Proteomes" id="UP000664800">
    <property type="component" value="Unassembled WGS sequence"/>
</dbReference>
<dbReference type="Pfam" id="PF22624">
    <property type="entry name" value="AASDHPPT_N"/>
    <property type="match status" value="1"/>
</dbReference>
<dbReference type="AlphaFoldDB" id="A0A8I1MXS9"/>
<evidence type="ECO:0000259" key="5">
    <source>
        <dbReference type="Pfam" id="PF22624"/>
    </source>
</evidence>
<feature type="compositionally biased region" description="Acidic residues" evidence="3">
    <location>
        <begin position="1"/>
        <end position="10"/>
    </location>
</feature>
<dbReference type="GO" id="GO:0008897">
    <property type="term" value="F:holo-[acyl-carrier-protein] synthase activity"/>
    <property type="evidence" value="ECO:0007669"/>
    <property type="project" value="InterPro"/>
</dbReference>
<dbReference type="PANTHER" id="PTHR12215">
    <property type="entry name" value="PHOSPHOPANTETHEINE TRANSFERASE"/>
    <property type="match status" value="1"/>
</dbReference>
<dbReference type="PANTHER" id="PTHR12215:SF10">
    <property type="entry name" value="L-AMINOADIPATE-SEMIALDEHYDE DEHYDROGENASE-PHOSPHOPANTETHEINYL TRANSFERASE"/>
    <property type="match status" value="1"/>
</dbReference>
<name>A0A8I1MXS9_THIA3</name>
<keyword evidence="2 6" id="KW-0808">Transferase</keyword>
<accession>A0A8I1MXS9</accession>
<dbReference type="InterPro" id="IPR008278">
    <property type="entry name" value="4-PPantetheinyl_Trfase_dom"/>
</dbReference>
<dbReference type="Pfam" id="PF01648">
    <property type="entry name" value="ACPS"/>
    <property type="match status" value="1"/>
</dbReference>
<dbReference type="GO" id="GO:0000287">
    <property type="term" value="F:magnesium ion binding"/>
    <property type="evidence" value="ECO:0007669"/>
    <property type="project" value="InterPro"/>
</dbReference>
<dbReference type="GO" id="GO:0019878">
    <property type="term" value="P:lysine biosynthetic process via aminoadipic acid"/>
    <property type="evidence" value="ECO:0007669"/>
    <property type="project" value="TreeGrafter"/>
</dbReference>
<evidence type="ECO:0000256" key="2">
    <source>
        <dbReference type="ARBA" id="ARBA00022679"/>
    </source>
</evidence>
<evidence type="ECO:0000259" key="4">
    <source>
        <dbReference type="Pfam" id="PF01648"/>
    </source>
</evidence>
<protein>
    <submittedName>
        <fullName evidence="6">4'-phosphopantetheinyl transferase superfamily protein</fullName>
    </submittedName>
</protein>
<dbReference type="Gene3D" id="3.90.470.20">
    <property type="entry name" value="4'-phosphopantetheinyl transferase domain"/>
    <property type="match status" value="2"/>
</dbReference>
<evidence type="ECO:0000313" key="6">
    <source>
        <dbReference type="EMBL" id="MBN8744304.1"/>
    </source>
</evidence>
<evidence type="ECO:0000313" key="7">
    <source>
        <dbReference type="Proteomes" id="UP000664800"/>
    </source>
</evidence>
<proteinExistence type="inferred from homology"/>
<organism evidence="6 7">
    <name type="scientific">Thiomonas arsenitoxydans (strain DSM 22701 / CIP 110005 / 3As)</name>
    <dbReference type="NCBI Taxonomy" id="426114"/>
    <lineage>
        <taxon>Bacteria</taxon>
        <taxon>Pseudomonadati</taxon>
        <taxon>Pseudomonadota</taxon>
        <taxon>Betaproteobacteria</taxon>
        <taxon>Burkholderiales</taxon>
        <taxon>Thiomonas</taxon>
    </lineage>
</organism>
<dbReference type="EMBL" id="JAFKMR010000016">
    <property type="protein sequence ID" value="MBN8744304.1"/>
    <property type="molecule type" value="Genomic_DNA"/>
</dbReference>
<sequence length="293" mass="31465">MPVDDLENDFSDAQPASSGRVKTLSTPLSQQVRSALRLGSAARAHDPAAPLSRPQQRDVHVWELDLRRPPACALDLLDAAEQERARRFVFAVDQTRFIAAHGWTRQILGRYLKRAPQDLQFALGPHGKPALTGHSGDATLCFNLSHSLDKALLAVSNGVPLGVDIEAIRPDLPDAALASGVLTADEFAELVQLPPRQQTGVFFACWARKEACMKALGLGLALEPKTLHIGMAVTRQRVVLKDLLIPADPQIAAADFIDLSALQSPPGHAAALAVLGGFGKVLYRQALASGRTH</sequence>
<feature type="domain" description="4'-phosphopantetheinyl transferase N-terminal" evidence="5">
    <location>
        <begin position="72"/>
        <end position="154"/>
    </location>
</feature>
<comment type="caution">
    <text evidence="6">The sequence shown here is derived from an EMBL/GenBank/DDBJ whole genome shotgun (WGS) entry which is preliminary data.</text>
</comment>
<dbReference type="InterPro" id="IPR055066">
    <property type="entry name" value="AASDHPPT_N"/>
</dbReference>